<feature type="compositionally biased region" description="Polar residues" evidence="11">
    <location>
        <begin position="309"/>
        <end position="323"/>
    </location>
</feature>
<dbReference type="EMBL" id="ML213605">
    <property type="protein sequence ID" value="TFK38043.1"/>
    <property type="molecule type" value="Genomic_DNA"/>
</dbReference>
<evidence type="ECO:0000256" key="3">
    <source>
        <dbReference type="ARBA" id="ARBA00022737"/>
    </source>
</evidence>
<sequence>MSNNRLGRWHTITNSPPSSTSYDVQPPSAPSHIAPSSEHLRGSPTQTTTPPSDSESVTSVVAVSNAKHHHVNVQGPSSTVVSSSVAISSLSRTTKKKKKSKMHECEICGKKFPRPSGLRTHMNTHNNAKPFPCGFPGCQRTFGVRSNAKRHLRTHGVIPQPSIPAGDTSYVVGFSTPVVMPPVDCSSRDDPDQPRHQTGRAPVFKLRWMPPSLTSRTNAGSLKSISDDGGSESDDEDDGANQVLTTSGPRRASSVLTMPLPAVIPTSPSSPSNSSVSLRSSVGYLESDHNQAGHYEERNSYMDTGSHPYHSSQVSLSDYPTTD</sequence>
<feature type="compositionally biased region" description="Acidic residues" evidence="11">
    <location>
        <begin position="229"/>
        <end position="239"/>
    </location>
</feature>
<keyword evidence="2" id="KW-0479">Metal-binding</keyword>
<dbReference type="GO" id="GO:0003677">
    <property type="term" value="F:DNA binding"/>
    <property type="evidence" value="ECO:0007669"/>
    <property type="project" value="UniProtKB-KW"/>
</dbReference>
<evidence type="ECO:0000259" key="12">
    <source>
        <dbReference type="PROSITE" id="PS50157"/>
    </source>
</evidence>
<keyword evidence="9" id="KW-0539">Nucleus</keyword>
<feature type="region of interest" description="Disordered" evidence="11">
    <location>
        <begin position="1"/>
        <end position="59"/>
    </location>
</feature>
<evidence type="ECO:0000256" key="5">
    <source>
        <dbReference type="ARBA" id="ARBA00022833"/>
    </source>
</evidence>
<evidence type="ECO:0000256" key="1">
    <source>
        <dbReference type="ARBA" id="ARBA00004123"/>
    </source>
</evidence>
<keyword evidence="5" id="KW-0862">Zinc</keyword>
<dbReference type="PANTHER" id="PTHR46179:SF13">
    <property type="entry name" value="C2H2-TYPE DOMAIN-CONTAINING PROTEIN"/>
    <property type="match status" value="1"/>
</dbReference>
<evidence type="ECO:0000256" key="2">
    <source>
        <dbReference type="ARBA" id="ARBA00022723"/>
    </source>
</evidence>
<reference evidence="13 14" key="1">
    <citation type="journal article" date="2019" name="Nat. Ecol. Evol.">
        <title>Megaphylogeny resolves global patterns of mushroom evolution.</title>
        <authorList>
            <person name="Varga T."/>
            <person name="Krizsan K."/>
            <person name="Foldi C."/>
            <person name="Dima B."/>
            <person name="Sanchez-Garcia M."/>
            <person name="Sanchez-Ramirez S."/>
            <person name="Szollosi G.J."/>
            <person name="Szarkandi J.G."/>
            <person name="Papp V."/>
            <person name="Albert L."/>
            <person name="Andreopoulos W."/>
            <person name="Angelini C."/>
            <person name="Antonin V."/>
            <person name="Barry K.W."/>
            <person name="Bougher N.L."/>
            <person name="Buchanan P."/>
            <person name="Buyck B."/>
            <person name="Bense V."/>
            <person name="Catcheside P."/>
            <person name="Chovatia M."/>
            <person name="Cooper J."/>
            <person name="Damon W."/>
            <person name="Desjardin D."/>
            <person name="Finy P."/>
            <person name="Geml J."/>
            <person name="Haridas S."/>
            <person name="Hughes K."/>
            <person name="Justo A."/>
            <person name="Karasinski D."/>
            <person name="Kautmanova I."/>
            <person name="Kiss B."/>
            <person name="Kocsube S."/>
            <person name="Kotiranta H."/>
            <person name="LaButti K.M."/>
            <person name="Lechner B.E."/>
            <person name="Liimatainen K."/>
            <person name="Lipzen A."/>
            <person name="Lukacs Z."/>
            <person name="Mihaltcheva S."/>
            <person name="Morgado L.N."/>
            <person name="Niskanen T."/>
            <person name="Noordeloos M.E."/>
            <person name="Ohm R.A."/>
            <person name="Ortiz-Santana B."/>
            <person name="Ovrebo C."/>
            <person name="Racz N."/>
            <person name="Riley R."/>
            <person name="Savchenko A."/>
            <person name="Shiryaev A."/>
            <person name="Soop K."/>
            <person name="Spirin V."/>
            <person name="Szebenyi C."/>
            <person name="Tomsovsky M."/>
            <person name="Tulloss R.E."/>
            <person name="Uehling J."/>
            <person name="Grigoriev I.V."/>
            <person name="Vagvolgyi C."/>
            <person name="Papp T."/>
            <person name="Martin F.M."/>
            <person name="Miettinen O."/>
            <person name="Hibbett D.S."/>
            <person name="Nagy L.G."/>
        </authorList>
    </citation>
    <scope>NUCLEOTIDE SEQUENCE [LARGE SCALE GENOMIC DNA]</scope>
    <source>
        <strain evidence="13 14">CBS 166.37</strain>
    </source>
</reference>
<evidence type="ECO:0000256" key="6">
    <source>
        <dbReference type="ARBA" id="ARBA00023015"/>
    </source>
</evidence>
<dbReference type="OrthoDB" id="6077919at2759"/>
<dbReference type="FunFam" id="3.30.160.60:FF:000045">
    <property type="entry name" value="ZFP69 zinc finger protein B"/>
    <property type="match status" value="1"/>
</dbReference>
<dbReference type="Pfam" id="PF00096">
    <property type="entry name" value="zf-C2H2"/>
    <property type="match status" value="2"/>
</dbReference>
<evidence type="ECO:0000256" key="7">
    <source>
        <dbReference type="ARBA" id="ARBA00023125"/>
    </source>
</evidence>
<feature type="compositionally biased region" description="Low complexity" evidence="11">
    <location>
        <begin position="30"/>
        <end position="56"/>
    </location>
</feature>
<protein>
    <recommendedName>
        <fullName evidence="12">C2H2-type domain-containing protein</fullName>
    </recommendedName>
</protein>
<feature type="compositionally biased region" description="Low complexity" evidence="11">
    <location>
        <begin position="263"/>
        <end position="282"/>
    </location>
</feature>
<dbReference type="GO" id="GO:0005634">
    <property type="term" value="C:nucleus"/>
    <property type="evidence" value="ECO:0007669"/>
    <property type="project" value="UniProtKB-SubCell"/>
</dbReference>
<evidence type="ECO:0000313" key="13">
    <source>
        <dbReference type="EMBL" id="TFK38043.1"/>
    </source>
</evidence>
<dbReference type="AlphaFoldDB" id="A0A5C3M037"/>
<dbReference type="PROSITE" id="PS50157">
    <property type="entry name" value="ZINC_FINGER_C2H2_2"/>
    <property type="match status" value="2"/>
</dbReference>
<comment type="subcellular location">
    <subcellularLocation>
        <location evidence="1">Nucleus</location>
    </subcellularLocation>
</comment>
<dbReference type="SMART" id="SM00355">
    <property type="entry name" value="ZnF_C2H2"/>
    <property type="match status" value="2"/>
</dbReference>
<feature type="compositionally biased region" description="Basic and acidic residues" evidence="11">
    <location>
        <begin position="286"/>
        <end position="300"/>
    </location>
</feature>
<dbReference type="Proteomes" id="UP000308652">
    <property type="component" value="Unassembled WGS sequence"/>
</dbReference>
<dbReference type="SUPFAM" id="SSF57667">
    <property type="entry name" value="beta-beta-alpha zinc fingers"/>
    <property type="match status" value="1"/>
</dbReference>
<keyword evidence="4 10" id="KW-0863">Zinc-finger</keyword>
<keyword evidence="6" id="KW-0805">Transcription regulation</keyword>
<feature type="domain" description="C2H2-type" evidence="12">
    <location>
        <begin position="103"/>
        <end position="130"/>
    </location>
</feature>
<name>A0A5C3M037_9AGAR</name>
<evidence type="ECO:0000256" key="9">
    <source>
        <dbReference type="ARBA" id="ARBA00023242"/>
    </source>
</evidence>
<dbReference type="Gene3D" id="3.30.160.60">
    <property type="entry name" value="Classic Zinc Finger"/>
    <property type="match status" value="2"/>
</dbReference>
<evidence type="ECO:0000256" key="10">
    <source>
        <dbReference type="PROSITE-ProRule" id="PRU00042"/>
    </source>
</evidence>
<keyword evidence="7" id="KW-0238">DNA-binding</keyword>
<evidence type="ECO:0000256" key="11">
    <source>
        <dbReference type="SAM" id="MobiDB-lite"/>
    </source>
</evidence>
<dbReference type="GO" id="GO:0008270">
    <property type="term" value="F:zinc ion binding"/>
    <property type="evidence" value="ECO:0007669"/>
    <property type="project" value="UniProtKB-KW"/>
</dbReference>
<evidence type="ECO:0000256" key="4">
    <source>
        <dbReference type="ARBA" id="ARBA00022771"/>
    </source>
</evidence>
<gene>
    <name evidence="13" type="ORF">BDQ12DRAFT_606755</name>
</gene>
<feature type="domain" description="C2H2-type" evidence="12">
    <location>
        <begin position="131"/>
        <end position="155"/>
    </location>
</feature>
<dbReference type="PANTHER" id="PTHR46179">
    <property type="entry name" value="ZINC FINGER PROTEIN"/>
    <property type="match status" value="1"/>
</dbReference>
<evidence type="ECO:0000256" key="8">
    <source>
        <dbReference type="ARBA" id="ARBA00023163"/>
    </source>
</evidence>
<feature type="compositionally biased region" description="Polar residues" evidence="11">
    <location>
        <begin position="1"/>
        <end position="23"/>
    </location>
</feature>
<evidence type="ECO:0000313" key="14">
    <source>
        <dbReference type="Proteomes" id="UP000308652"/>
    </source>
</evidence>
<feature type="region of interest" description="Disordered" evidence="11">
    <location>
        <begin position="182"/>
        <end position="323"/>
    </location>
</feature>
<dbReference type="InterPro" id="IPR051061">
    <property type="entry name" value="Zinc_finger_trans_reg"/>
</dbReference>
<dbReference type="InterPro" id="IPR036236">
    <property type="entry name" value="Znf_C2H2_sf"/>
</dbReference>
<accession>A0A5C3M037</accession>
<dbReference type="GO" id="GO:0006357">
    <property type="term" value="P:regulation of transcription by RNA polymerase II"/>
    <property type="evidence" value="ECO:0007669"/>
    <property type="project" value="TreeGrafter"/>
</dbReference>
<feature type="compositionally biased region" description="Basic and acidic residues" evidence="11">
    <location>
        <begin position="186"/>
        <end position="195"/>
    </location>
</feature>
<proteinExistence type="predicted"/>
<keyword evidence="8" id="KW-0804">Transcription</keyword>
<keyword evidence="3" id="KW-0677">Repeat</keyword>
<dbReference type="InterPro" id="IPR013087">
    <property type="entry name" value="Znf_C2H2_type"/>
</dbReference>
<dbReference type="PROSITE" id="PS00028">
    <property type="entry name" value="ZINC_FINGER_C2H2_1"/>
    <property type="match status" value="2"/>
</dbReference>
<feature type="compositionally biased region" description="Polar residues" evidence="11">
    <location>
        <begin position="212"/>
        <end position="224"/>
    </location>
</feature>
<keyword evidence="14" id="KW-1185">Reference proteome</keyword>
<dbReference type="STRING" id="68775.A0A5C3M037"/>
<organism evidence="13 14">
    <name type="scientific">Crucibulum laeve</name>
    <dbReference type="NCBI Taxonomy" id="68775"/>
    <lineage>
        <taxon>Eukaryota</taxon>
        <taxon>Fungi</taxon>
        <taxon>Dikarya</taxon>
        <taxon>Basidiomycota</taxon>
        <taxon>Agaricomycotina</taxon>
        <taxon>Agaricomycetes</taxon>
        <taxon>Agaricomycetidae</taxon>
        <taxon>Agaricales</taxon>
        <taxon>Agaricineae</taxon>
        <taxon>Nidulariaceae</taxon>
        <taxon>Crucibulum</taxon>
    </lineage>
</organism>